<dbReference type="GO" id="GO:0005524">
    <property type="term" value="F:ATP binding"/>
    <property type="evidence" value="ECO:0007669"/>
    <property type="project" value="UniProtKB-KW"/>
</dbReference>
<evidence type="ECO:0000256" key="2">
    <source>
        <dbReference type="ARBA" id="ARBA00022741"/>
    </source>
</evidence>
<gene>
    <name evidence="6" type="primary">ABCC10_21</name>
    <name evidence="6" type="ORF">CFP56_034776</name>
</gene>
<accession>A0AAW0LTM1</accession>
<protein>
    <submittedName>
        <fullName evidence="6">Abc transporter c family member 10</fullName>
    </submittedName>
</protein>
<keyword evidence="1" id="KW-0812">Transmembrane</keyword>
<evidence type="ECO:0000256" key="4">
    <source>
        <dbReference type="ARBA" id="ARBA00022989"/>
    </source>
</evidence>
<dbReference type="GO" id="GO:0042626">
    <property type="term" value="F:ATPase-coupled transmembrane transporter activity"/>
    <property type="evidence" value="ECO:0007669"/>
    <property type="project" value="TreeGrafter"/>
</dbReference>
<dbReference type="Proteomes" id="UP000237347">
    <property type="component" value="Unassembled WGS sequence"/>
</dbReference>
<evidence type="ECO:0000256" key="5">
    <source>
        <dbReference type="ARBA" id="ARBA00023136"/>
    </source>
</evidence>
<name>A0AAW0LTM1_QUESU</name>
<evidence type="ECO:0000256" key="1">
    <source>
        <dbReference type="ARBA" id="ARBA00022692"/>
    </source>
</evidence>
<reference evidence="6 7" key="1">
    <citation type="journal article" date="2018" name="Sci. Data">
        <title>The draft genome sequence of cork oak.</title>
        <authorList>
            <person name="Ramos A.M."/>
            <person name="Usie A."/>
            <person name="Barbosa P."/>
            <person name="Barros P.M."/>
            <person name="Capote T."/>
            <person name="Chaves I."/>
            <person name="Simoes F."/>
            <person name="Abreu I."/>
            <person name="Carrasquinho I."/>
            <person name="Faro C."/>
            <person name="Guimaraes J.B."/>
            <person name="Mendonca D."/>
            <person name="Nobrega F."/>
            <person name="Rodrigues L."/>
            <person name="Saibo N.J.M."/>
            <person name="Varela M.C."/>
            <person name="Egas C."/>
            <person name="Matos J."/>
            <person name="Miguel C.M."/>
            <person name="Oliveira M.M."/>
            <person name="Ricardo C.P."/>
            <person name="Goncalves S."/>
        </authorList>
    </citation>
    <scope>NUCLEOTIDE SEQUENCE [LARGE SCALE GENOMIC DNA]</scope>
    <source>
        <strain evidence="7">cv. HL8</strain>
    </source>
</reference>
<dbReference type="GO" id="GO:0016020">
    <property type="term" value="C:membrane"/>
    <property type="evidence" value="ECO:0007669"/>
    <property type="project" value="InterPro"/>
</dbReference>
<keyword evidence="4" id="KW-1133">Transmembrane helix</keyword>
<sequence length="101" mass="11512">MLGTMTIRGFDEEDRFFAKHLELIDRNASPFFHIFASNEWLIQRLETLSAVVLASSALYMVNASSQNYFSHLEVFVLLEQVSHGAIQFTAYAELRKGHTSV</sequence>
<dbReference type="Gene3D" id="1.20.1560.10">
    <property type="entry name" value="ABC transporter type 1, transmembrane domain"/>
    <property type="match status" value="1"/>
</dbReference>
<dbReference type="EMBL" id="PKMF04000062">
    <property type="protein sequence ID" value="KAK7853776.1"/>
    <property type="molecule type" value="Genomic_DNA"/>
</dbReference>
<evidence type="ECO:0000256" key="3">
    <source>
        <dbReference type="ARBA" id="ARBA00022840"/>
    </source>
</evidence>
<keyword evidence="5" id="KW-0472">Membrane</keyword>
<dbReference type="PANTHER" id="PTHR24223:SF369">
    <property type="entry name" value="ABC TRANSPORTER C FAMILY MEMBER 10"/>
    <property type="match status" value="1"/>
</dbReference>
<evidence type="ECO:0000313" key="7">
    <source>
        <dbReference type="Proteomes" id="UP000237347"/>
    </source>
</evidence>
<evidence type="ECO:0000313" key="6">
    <source>
        <dbReference type="EMBL" id="KAK7853776.1"/>
    </source>
</evidence>
<keyword evidence="7" id="KW-1185">Reference proteome</keyword>
<comment type="caution">
    <text evidence="6">The sequence shown here is derived from an EMBL/GenBank/DDBJ whole genome shotgun (WGS) entry which is preliminary data.</text>
</comment>
<dbReference type="InterPro" id="IPR050173">
    <property type="entry name" value="ABC_transporter_C-like"/>
</dbReference>
<keyword evidence="3" id="KW-0067">ATP-binding</keyword>
<dbReference type="AlphaFoldDB" id="A0AAW0LTM1"/>
<proteinExistence type="predicted"/>
<organism evidence="6 7">
    <name type="scientific">Quercus suber</name>
    <name type="common">Cork oak</name>
    <dbReference type="NCBI Taxonomy" id="58331"/>
    <lineage>
        <taxon>Eukaryota</taxon>
        <taxon>Viridiplantae</taxon>
        <taxon>Streptophyta</taxon>
        <taxon>Embryophyta</taxon>
        <taxon>Tracheophyta</taxon>
        <taxon>Spermatophyta</taxon>
        <taxon>Magnoliopsida</taxon>
        <taxon>eudicotyledons</taxon>
        <taxon>Gunneridae</taxon>
        <taxon>Pentapetalae</taxon>
        <taxon>rosids</taxon>
        <taxon>fabids</taxon>
        <taxon>Fagales</taxon>
        <taxon>Fagaceae</taxon>
        <taxon>Quercus</taxon>
    </lineage>
</organism>
<dbReference type="SUPFAM" id="SSF90123">
    <property type="entry name" value="ABC transporter transmembrane region"/>
    <property type="match status" value="1"/>
</dbReference>
<dbReference type="InterPro" id="IPR036640">
    <property type="entry name" value="ABC1_TM_sf"/>
</dbReference>
<dbReference type="PANTHER" id="PTHR24223">
    <property type="entry name" value="ATP-BINDING CASSETTE SUB-FAMILY C"/>
    <property type="match status" value="1"/>
</dbReference>
<keyword evidence="2" id="KW-0547">Nucleotide-binding</keyword>